<gene>
    <name evidence="2" type="ORF">ACFSDA_00080</name>
</gene>
<dbReference type="Proteomes" id="UP001597280">
    <property type="component" value="Unassembled WGS sequence"/>
</dbReference>
<sequence length="182" mass="18871">MTTAAPSSSTTSARGTAAPARAGLTLLGAVRILLGLTFLWAFLDKTFGLGFATPADRAWIRGDSPTAGFLGGAIEAGNPFAGLWRFWLSLNPVTDVLFMAGLLGIGLALVLGIGMRIAAVSGAAMFALMYLASFPLTTNPVIDEHLVHGVLVVALAAIGAGDHLGLGATWRRLVGDRARWLI</sequence>
<feature type="transmembrane region" description="Helical" evidence="1">
    <location>
        <begin position="86"/>
        <end position="110"/>
    </location>
</feature>
<dbReference type="EMBL" id="JBHUFL010000001">
    <property type="protein sequence ID" value="MFD1833456.1"/>
    <property type="molecule type" value="Genomic_DNA"/>
</dbReference>
<proteinExistence type="predicted"/>
<keyword evidence="1" id="KW-0812">Transmembrane</keyword>
<reference evidence="3" key="1">
    <citation type="journal article" date="2019" name="Int. J. Syst. Evol. Microbiol.">
        <title>The Global Catalogue of Microorganisms (GCM) 10K type strain sequencing project: providing services to taxonomists for standard genome sequencing and annotation.</title>
        <authorList>
            <consortium name="The Broad Institute Genomics Platform"/>
            <consortium name="The Broad Institute Genome Sequencing Center for Infectious Disease"/>
            <person name="Wu L."/>
            <person name="Ma J."/>
        </authorList>
    </citation>
    <scope>NUCLEOTIDE SEQUENCE [LARGE SCALE GENOMIC DNA]</scope>
    <source>
        <strain evidence="3">JCM 11650</strain>
    </source>
</reference>
<name>A0ABW4PRM1_9MICO</name>
<evidence type="ECO:0000256" key="1">
    <source>
        <dbReference type="SAM" id="Phobius"/>
    </source>
</evidence>
<feature type="transmembrane region" description="Helical" evidence="1">
    <location>
        <begin position="117"/>
        <end position="134"/>
    </location>
</feature>
<feature type="transmembrane region" description="Helical" evidence="1">
    <location>
        <begin position="146"/>
        <end position="170"/>
    </location>
</feature>
<organism evidence="2 3">
    <name type="scientific">Brachybacterium rhamnosum</name>
    <dbReference type="NCBI Taxonomy" id="173361"/>
    <lineage>
        <taxon>Bacteria</taxon>
        <taxon>Bacillati</taxon>
        <taxon>Actinomycetota</taxon>
        <taxon>Actinomycetes</taxon>
        <taxon>Micrococcales</taxon>
        <taxon>Dermabacteraceae</taxon>
        <taxon>Brachybacterium</taxon>
    </lineage>
</organism>
<evidence type="ECO:0008006" key="4">
    <source>
        <dbReference type="Google" id="ProtNLM"/>
    </source>
</evidence>
<protein>
    <recommendedName>
        <fullName evidence="4">Thiosulfate dehydrogenase [quinone] large subunit</fullName>
    </recommendedName>
</protein>
<evidence type="ECO:0000313" key="3">
    <source>
        <dbReference type="Proteomes" id="UP001597280"/>
    </source>
</evidence>
<accession>A0ABW4PRM1</accession>
<keyword evidence="3" id="KW-1185">Reference proteome</keyword>
<feature type="transmembrane region" description="Helical" evidence="1">
    <location>
        <begin position="24"/>
        <end position="43"/>
    </location>
</feature>
<keyword evidence="1" id="KW-0472">Membrane</keyword>
<evidence type="ECO:0000313" key="2">
    <source>
        <dbReference type="EMBL" id="MFD1833456.1"/>
    </source>
</evidence>
<keyword evidence="1" id="KW-1133">Transmembrane helix</keyword>
<comment type="caution">
    <text evidence="2">The sequence shown here is derived from an EMBL/GenBank/DDBJ whole genome shotgun (WGS) entry which is preliminary data.</text>
</comment>
<dbReference type="RefSeq" id="WP_343903218.1">
    <property type="nucleotide sequence ID" value="NZ_BAAAIS010000001.1"/>
</dbReference>